<evidence type="ECO:0000256" key="1">
    <source>
        <dbReference type="ARBA" id="ARBA00006768"/>
    </source>
</evidence>
<dbReference type="GO" id="GO:0005975">
    <property type="term" value="P:carbohydrate metabolic process"/>
    <property type="evidence" value="ECO:0007669"/>
    <property type="project" value="InterPro"/>
</dbReference>
<evidence type="ECO:0000256" key="3">
    <source>
        <dbReference type="ARBA" id="ARBA00023295"/>
    </source>
</evidence>
<sequence>MSLKIPLEVQYIVTNHQASILFILIATIALAALRSRVAVSFRTTNVVPTRILQRPTFHGLNEKIWLNHAKEQYSIYTDLTKPRRLMQESLTVFSTSLFPENDRIRPTLGNGHIATVVYTDTIYMNGLYNGLRVFSHRARIPSTCAIEVISTTTQITKSSYSLDIEKGMFIEVRSGPGFKIELKRYAHRYINQLMVTEMTVENCCLDDFKVDLEMNYGNDSEDITLRSDIERGVRHTYGKTKVLEDGSLGGLQVYMISTDLPPNGTVVVKKGQKTSYLFLTSIDTEKGPALDAFNKGVSEYFNDVLEDQHIKAWRNIWANGRVDISGDPETAKVTYAAYYYIISSIPITNDSDLSFVGLSPGDLAHGSYYKDYQGHVFWDQETWMYPPIQVLHSDFGKTLLKSRIRTLDSAKQLAKQKGYEGAMYPWESAYTGFETSPSAETADYEHHITGDISQAFYFYQTMTNDTEFMTTGRGAEVISSIADFWASRVTLDKDTGLYHINGVMPPDEYHWPVNDSAYTNYVAKISLEAPYKIPSTQPKASYQNIADNLFIPFNNTGQWHPEYDSYTEDVIVKQADVILLGYPLMMNISKKVRRNDLLQYERVTPGGPAMTWGMFAIGWLELNQLDKANALFARQFDNVREPFYTWSENAHGPGAHNFITGMGGYLQSVLFGYGGLRVYDDKLTINGALPLTATYMKIIGIDYLGGSLNLLFSKSSLYITLTKKAMTTLKCEDESTGYSIPLSLGIPLTYKLSTTISISPA</sequence>
<comment type="function">
    <text evidence="5">Catalyzes the hydrolysis of glucose from the disaccharide unit linked to hydroxylysine residues of collagen and collagen-like proteins.</text>
</comment>
<comment type="catalytic activity">
    <reaction evidence="4">
        <text>(5R)-5-O-[alpha-D-glucosyl-(1-&gt;2)-beta-D-galactosyl]-5-hydroxy-L-lysyl-[collagen] + H2O = (5R)-5-O-(beta-D-galactosyl)-5-hydroxy-L-lysyl-[collagen] + D-glucose</text>
        <dbReference type="Rhea" id="RHEA:11068"/>
        <dbReference type="Rhea" id="RHEA-COMP:12753"/>
        <dbReference type="Rhea" id="RHEA-COMP:12754"/>
        <dbReference type="ChEBI" id="CHEBI:4167"/>
        <dbReference type="ChEBI" id="CHEBI:15377"/>
        <dbReference type="ChEBI" id="CHEBI:133443"/>
        <dbReference type="ChEBI" id="CHEBI:133452"/>
        <dbReference type="EC" id="3.2.1.107"/>
    </reaction>
</comment>
<dbReference type="OrthoDB" id="200349at2759"/>
<evidence type="ECO:0000256" key="5">
    <source>
        <dbReference type="ARBA" id="ARBA00053339"/>
    </source>
</evidence>
<dbReference type="InterPro" id="IPR008928">
    <property type="entry name" value="6-hairpin_glycosidase_sf"/>
</dbReference>
<evidence type="ECO:0000313" key="11">
    <source>
        <dbReference type="EMBL" id="VDI15659.1"/>
    </source>
</evidence>
<comment type="similarity">
    <text evidence="1">Belongs to the glycosyl hydrolase 65 family.</text>
</comment>
<dbReference type="SUPFAM" id="SSF48208">
    <property type="entry name" value="Six-hairpin glycosidases"/>
    <property type="match status" value="1"/>
</dbReference>
<keyword evidence="9" id="KW-0472">Membrane</keyword>
<feature type="transmembrane region" description="Helical" evidence="9">
    <location>
        <begin position="12"/>
        <end position="33"/>
    </location>
</feature>
<feature type="domain" description="Glycoside hydrolase family 65 central catalytic" evidence="10">
    <location>
        <begin position="370"/>
        <end position="568"/>
    </location>
</feature>
<accession>A0A8B6D875</accession>
<comment type="caution">
    <text evidence="11">The sequence shown here is derived from an EMBL/GenBank/DDBJ whole genome shotgun (WGS) entry which is preliminary data.</text>
</comment>
<proteinExistence type="inferred from homology"/>
<dbReference type="GO" id="GO:0047402">
    <property type="term" value="F:protein-glucosylgalactosylhydroxylysine glucosidase activity"/>
    <property type="evidence" value="ECO:0007669"/>
    <property type="project" value="UniProtKB-EC"/>
</dbReference>
<keyword evidence="2" id="KW-0378">Hydrolase</keyword>
<evidence type="ECO:0000256" key="4">
    <source>
        <dbReference type="ARBA" id="ARBA00051415"/>
    </source>
</evidence>
<dbReference type="EMBL" id="UYJE01002999">
    <property type="protein sequence ID" value="VDI15659.1"/>
    <property type="molecule type" value="Genomic_DNA"/>
</dbReference>
<evidence type="ECO:0000256" key="7">
    <source>
        <dbReference type="ARBA" id="ARBA00071505"/>
    </source>
</evidence>
<gene>
    <name evidence="11" type="ORF">MGAL_10B014540</name>
</gene>
<dbReference type="PANTHER" id="PTHR11051">
    <property type="entry name" value="GLYCOSYL HYDROLASE-RELATED"/>
    <property type="match status" value="1"/>
</dbReference>
<dbReference type="InterPro" id="IPR005195">
    <property type="entry name" value="Glyco_hydro_65_M"/>
</dbReference>
<dbReference type="PANTHER" id="PTHR11051:SF8">
    <property type="entry name" value="PROTEIN-GLUCOSYLGALACTOSYLHYDROXYLYSINE GLUCOSIDASE"/>
    <property type="match status" value="1"/>
</dbReference>
<organism evidence="11 12">
    <name type="scientific">Mytilus galloprovincialis</name>
    <name type="common">Mediterranean mussel</name>
    <dbReference type="NCBI Taxonomy" id="29158"/>
    <lineage>
        <taxon>Eukaryota</taxon>
        <taxon>Metazoa</taxon>
        <taxon>Spiralia</taxon>
        <taxon>Lophotrochozoa</taxon>
        <taxon>Mollusca</taxon>
        <taxon>Bivalvia</taxon>
        <taxon>Autobranchia</taxon>
        <taxon>Pteriomorphia</taxon>
        <taxon>Mytilida</taxon>
        <taxon>Mytiloidea</taxon>
        <taxon>Mytilidae</taxon>
        <taxon>Mytilinae</taxon>
        <taxon>Mytilus</taxon>
    </lineage>
</organism>
<dbReference type="AlphaFoldDB" id="A0A8B6D875"/>
<dbReference type="Proteomes" id="UP000596742">
    <property type="component" value="Unassembled WGS sequence"/>
</dbReference>
<keyword evidence="9" id="KW-1133">Transmembrane helix</keyword>
<keyword evidence="9" id="KW-0812">Transmembrane</keyword>
<evidence type="ECO:0000256" key="2">
    <source>
        <dbReference type="ARBA" id="ARBA00022801"/>
    </source>
</evidence>
<protein>
    <recommendedName>
        <fullName evidence="7">Protein-glucosylgalactosylhydroxylysine glucosidase</fullName>
        <ecNumber evidence="6">3.2.1.107</ecNumber>
    </recommendedName>
    <alternativeName>
        <fullName evidence="8">Acid trehalase-like protein 1</fullName>
    </alternativeName>
</protein>
<reference evidence="11" key="1">
    <citation type="submission" date="2018-11" db="EMBL/GenBank/DDBJ databases">
        <authorList>
            <person name="Alioto T."/>
            <person name="Alioto T."/>
        </authorList>
    </citation>
    <scope>NUCLEOTIDE SEQUENCE</scope>
</reference>
<keyword evidence="12" id="KW-1185">Reference proteome</keyword>
<evidence type="ECO:0000259" key="10">
    <source>
        <dbReference type="Pfam" id="PF03632"/>
    </source>
</evidence>
<dbReference type="InterPro" id="IPR012341">
    <property type="entry name" value="6hp_glycosidase-like_sf"/>
</dbReference>
<evidence type="ECO:0000256" key="8">
    <source>
        <dbReference type="ARBA" id="ARBA00079982"/>
    </source>
</evidence>
<name>A0A8B6D875_MYTGA</name>
<dbReference type="Pfam" id="PF03632">
    <property type="entry name" value="Glyco_hydro_65m"/>
    <property type="match status" value="1"/>
</dbReference>
<dbReference type="EC" id="3.2.1.107" evidence="6"/>
<dbReference type="FunFam" id="1.50.10.10:FF:000023">
    <property type="entry name" value="Protein-glucosylgalactosylhydroxylysine glucosidase"/>
    <property type="match status" value="1"/>
</dbReference>
<keyword evidence="3" id="KW-0326">Glycosidase</keyword>
<evidence type="ECO:0000313" key="12">
    <source>
        <dbReference type="Proteomes" id="UP000596742"/>
    </source>
</evidence>
<dbReference type="Gene3D" id="1.50.10.10">
    <property type="match status" value="1"/>
</dbReference>
<evidence type="ECO:0000256" key="6">
    <source>
        <dbReference type="ARBA" id="ARBA00066430"/>
    </source>
</evidence>
<evidence type="ECO:0000256" key="9">
    <source>
        <dbReference type="SAM" id="Phobius"/>
    </source>
</evidence>